<evidence type="ECO:0000313" key="1">
    <source>
        <dbReference type="EMBL" id="MCD9639459.1"/>
    </source>
</evidence>
<name>A0ABS8UZS0_DATST</name>
<organism evidence="1 2">
    <name type="scientific">Datura stramonium</name>
    <name type="common">Jimsonweed</name>
    <name type="synonym">Common thornapple</name>
    <dbReference type="NCBI Taxonomy" id="4076"/>
    <lineage>
        <taxon>Eukaryota</taxon>
        <taxon>Viridiplantae</taxon>
        <taxon>Streptophyta</taxon>
        <taxon>Embryophyta</taxon>
        <taxon>Tracheophyta</taxon>
        <taxon>Spermatophyta</taxon>
        <taxon>Magnoliopsida</taxon>
        <taxon>eudicotyledons</taxon>
        <taxon>Gunneridae</taxon>
        <taxon>Pentapetalae</taxon>
        <taxon>asterids</taxon>
        <taxon>lamiids</taxon>
        <taxon>Solanales</taxon>
        <taxon>Solanaceae</taxon>
        <taxon>Solanoideae</taxon>
        <taxon>Datureae</taxon>
        <taxon>Datura</taxon>
    </lineage>
</organism>
<comment type="caution">
    <text evidence="1">The sequence shown here is derived from an EMBL/GenBank/DDBJ whole genome shotgun (WGS) entry which is preliminary data.</text>
</comment>
<reference evidence="1 2" key="1">
    <citation type="journal article" date="2021" name="BMC Genomics">
        <title>Datura genome reveals duplications of psychoactive alkaloid biosynthetic genes and high mutation rate following tissue culture.</title>
        <authorList>
            <person name="Rajewski A."/>
            <person name="Carter-House D."/>
            <person name="Stajich J."/>
            <person name="Litt A."/>
        </authorList>
    </citation>
    <scope>NUCLEOTIDE SEQUENCE [LARGE SCALE GENOMIC DNA]</scope>
    <source>
        <strain evidence="1">AR-01</strain>
    </source>
</reference>
<gene>
    <name evidence="1" type="ORF">HAX54_024013</name>
</gene>
<keyword evidence="2" id="KW-1185">Reference proteome</keyword>
<proteinExistence type="predicted"/>
<accession>A0ABS8UZS0</accession>
<sequence>MEFFISQNVKGIFNDMRLSLAMEPAVCQLLFTSRRLLFSVTIEVPWSFGDAFGGLMVSIHELLVDFLIFPAKSSTYWRWNRRIAGCYLQAAGCSFSSSQWLPMIDRCFAGVL</sequence>
<dbReference type="EMBL" id="JACEIK010002917">
    <property type="protein sequence ID" value="MCD9639459.1"/>
    <property type="molecule type" value="Genomic_DNA"/>
</dbReference>
<evidence type="ECO:0000313" key="2">
    <source>
        <dbReference type="Proteomes" id="UP000823775"/>
    </source>
</evidence>
<dbReference type="Proteomes" id="UP000823775">
    <property type="component" value="Unassembled WGS sequence"/>
</dbReference>
<protein>
    <submittedName>
        <fullName evidence="1">Uncharacterized protein</fullName>
    </submittedName>
</protein>